<protein>
    <recommendedName>
        <fullName evidence="2">acid phosphatase</fullName>
        <ecNumber evidence="2">3.1.3.2</ecNumber>
    </recommendedName>
</protein>
<keyword evidence="7" id="KW-1185">Reference proteome</keyword>
<feature type="active site" evidence="4">
    <location>
        <position position="24"/>
    </location>
</feature>
<dbReference type="CDD" id="cd16343">
    <property type="entry name" value="LMWPTP"/>
    <property type="match status" value="1"/>
</dbReference>
<dbReference type="EMBL" id="JAAGAX010000010">
    <property type="protein sequence ID" value="KAF2300783.1"/>
    <property type="molecule type" value="Genomic_DNA"/>
</dbReference>
<keyword evidence="3" id="KW-0378">Hydrolase</keyword>
<dbReference type="InterPro" id="IPR017867">
    <property type="entry name" value="Tyr_phospatase_low_mol_wt"/>
</dbReference>
<organism evidence="6 7">
    <name type="scientific">Hevea brasiliensis</name>
    <name type="common">Para rubber tree</name>
    <name type="synonym">Siphonia brasiliensis</name>
    <dbReference type="NCBI Taxonomy" id="3981"/>
    <lineage>
        <taxon>Eukaryota</taxon>
        <taxon>Viridiplantae</taxon>
        <taxon>Streptophyta</taxon>
        <taxon>Embryophyta</taxon>
        <taxon>Tracheophyta</taxon>
        <taxon>Spermatophyta</taxon>
        <taxon>Magnoliopsida</taxon>
        <taxon>eudicotyledons</taxon>
        <taxon>Gunneridae</taxon>
        <taxon>Pentapetalae</taxon>
        <taxon>rosids</taxon>
        <taxon>fabids</taxon>
        <taxon>Malpighiales</taxon>
        <taxon>Euphorbiaceae</taxon>
        <taxon>Crotonoideae</taxon>
        <taxon>Micrandreae</taxon>
        <taxon>Hevea</taxon>
    </lineage>
</organism>
<accession>A0A6A6LKZ5</accession>
<dbReference type="PANTHER" id="PTHR47439">
    <property type="entry name" value="LOW MOLECULAR WEIGHT PHOSPHOTYROSINE PROTEIN PHOSPHATASE-RELATED"/>
    <property type="match status" value="1"/>
</dbReference>
<reference evidence="6 7" key="1">
    <citation type="journal article" date="2020" name="Mol. Plant">
        <title>The Chromosome-Based Rubber Tree Genome Provides New Insights into Spurge Genome Evolution and Rubber Biosynthesis.</title>
        <authorList>
            <person name="Liu J."/>
            <person name="Shi C."/>
            <person name="Shi C.C."/>
            <person name="Li W."/>
            <person name="Zhang Q.J."/>
            <person name="Zhang Y."/>
            <person name="Li K."/>
            <person name="Lu H.F."/>
            <person name="Shi C."/>
            <person name="Zhu S.T."/>
            <person name="Xiao Z.Y."/>
            <person name="Nan H."/>
            <person name="Yue Y."/>
            <person name="Zhu X.G."/>
            <person name="Wu Y."/>
            <person name="Hong X.N."/>
            <person name="Fan G.Y."/>
            <person name="Tong Y."/>
            <person name="Zhang D."/>
            <person name="Mao C.L."/>
            <person name="Liu Y.L."/>
            <person name="Hao S.J."/>
            <person name="Liu W.Q."/>
            <person name="Lv M.Q."/>
            <person name="Zhang H.B."/>
            <person name="Liu Y."/>
            <person name="Hu-Tang G.R."/>
            <person name="Wang J.P."/>
            <person name="Wang J.H."/>
            <person name="Sun Y.H."/>
            <person name="Ni S.B."/>
            <person name="Chen W.B."/>
            <person name="Zhang X.C."/>
            <person name="Jiao Y.N."/>
            <person name="Eichler E.E."/>
            <person name="Li G.H."/>
            <person name="Liu X."/>
            <person name="Gao L.Z."/>
        </authorList>
    </citation>
    <scope>NUCLEOTIDE SEQUENCE [LARGE SCALE GENOMIC DNA]</scope>
    <source>
        <strain evidence="7">cv. GT1</strain>
        <tissue evidence="6">Leaf</tissue>
    </source>
</reference>
<feature type="domain" description="Phosphotyrosine protein phosphatase I" evidence="5">
    <location>
        <begin position="12"/>
        <end position="160"/>
    </location>
</feature>
<dbReference type="Gene3D" id="3.40.50.2300">
    <property type="match status" value="1"/>
</dbReference>
<evidence type="ECO:0000313" key="7">
    <source>
        <dbReference type="Proteomes" id="UP000467840"/>
    </source>
</evidence>
<comment type="caution">
    <text evidence="6">The sequence shown here is derived from an EMBL/GenBank/DDBJ whole genome shotgun (WGS) entry which is preliminary data.</text>
</comment>
<dbReference type="EC" id="3.1.3.2" evidence="2"/>
<sequence length="160" mass="18359">MASSTETETKPFSVLFVCLGNICRSPAAEGYSETLASEGVFRDIVKKRGLDSKFQIDSAGTIDYHEGNLADPRMRAASKRRGVEITSISWPIRPSDFRDFDIILAMDKQNRDDIMEAFNRWRFRETLPMMHTRRLGNVLEKHDETEVPDPYHGGHKVLRR</sequence>
<dbReference type="PANTHER" id="PTHR47439:SF1">
    <property type="entry name" value="ACID PHOSPHATASE"/>
    <property type="match status" value="1"/>
</dbReference>
<name>A0A6A6LKZ5_HEVBR</name>
<dbReference type="InterPro" id="IPR052995">
    <property type="entry name" value="LMW-PTP"/>
</dbReference>
<feature type="active site" description="Proton donor" evidence="4">
    <location>
        <position position="149"/>
    </location>
</feature>
<dbReference type="Proteomes" id="UP000467840">
    <property type="component" value="Chromosome 4"/>
</dbReference>
<dbReference type="GO" id="GO:0004725">
    <property type="term" value="F:protein tyrosine phosphatase activity"/>
    <property type="evidence" value="ECO:0007669"/>
    <property type="project" value="InterPro"/>
</dbReference>
<comment type="similarity">
    <text evidence="1">Belongs to the low molecular weight phosphotyrosine protein phosphatase family.</text>
</comment>
<evidence type="ECO:0000256" key="3">
    <source>
        <dbReference type="ARBA" id="ARBA00022801"/>
    </source>
</evidence>
<evidence type="ECO:0000259" key="5">
    <source>
        <dbReference type="SMART" id="SM00226"/>
    </source>
</evidence>
<feature type="active site" description="Nucleophile" evidence="4">
    <location>
        <position position="18"/>
    </location>
</feature>
<evidence type="ECO:0000256" key="2">
    <source>
        <dbReference type="ARBA" id="ARBA00012646"/>
    </source>
</evidence>
<proteinExistence type="inferred from homology"/>
<dbReference type="InterPro" id="IPR036196">
    <property type="entry name" value="Ptyr_pPase_sf"/>
</dbReference>
<evidence type="ECO:0000256" key="4">
    <source>
        <dbReference type="PIRSR" id="PIRSR617867-1"/>
    </source>
</evidence>
<gene>
    <name evidence="6" type="ORF">GH714_015758</name>
</gene>
<dbReference type="SUPFAM" id="SSF52788">
    <property type="entry name" value="Phosphotyrosine protein phosphatases I"/>
    <property type="match status" value="1"/>
</dbReference>
<dbReference type="AlphaFoldDB" id="A0A6A6LKZ5"/>
<dbReference type="Pfam" id="PF01451">
    <property type="entry name" value="LMWPc"/>
    <property type="match status" value="1"/>
</dbReference>
<evidence type="ECO:0000313" key="6">
    <source>
        <dbReference type="EMBL" id="KAF2300783.1"/>
    </source>
</evidence>
<dbReference type="GO" id="GO:0003993">
    <property type="term" value="F:acid phosphatase activity"/>
    <property type="evidence" value="ECO:0007669"/>
    <property type="project" value="UniProtKB-EC"/>
</dbReference>
<dbReference type="SMART" id="SM00226">
    <property type="entry name" value="LMWPc"/>
    <property type="match status" value="1"/>
</dbReference>
<evidence type="ECO:0000256" key="1">
    <source>
        <dbReference type="ARBA" id="ARBA00011063"/>
    </source>
</evidence>
<dbReference type="InterPro" id="IPR023485">
    <property type="entry name" value="Ptyr_pPase"/>
</dbReference>
<dbReference type="PRINTS" id="PR00719">
    <property type="entry name" value="LMWPTPASE"/>
</dbReference>